<evidence type="ECO:0000256" key="3">
    <source>
        <dbReference type="ARBA" id="ARBA00022679"/>
    </source>
</evidence>
<dbReference type="PANTHER" id="PTHR45947">
    <property type="entry name" value="SULFOQUINOVOSYL TRANSFERASE SQD2"/>
    <property type="match status" value="1"/>
</dbReference>
<name>A0ABP7B9D4_9MICO</name>
<reference evidence="6" key="1">
    <citation type="journal article" date="2019" name="Int. J. Syst. Evol. Microbiol.">
        <title>The Global Catalogue of Microorganisms (GCM) 10K type strain sequencing project: providing services to taxonomists for standard genome sequencing and annotation.</title>
        <authorList>
            <consortium name="The Broad Institute Genomics Platform"/>
            <consortium name="The Broad Institute Genome Sequencing Center for Infectious Disease"/>
            <person name="Wu L."/>
            <person name="Ma J."/>
        </authorList>
    </citation>
    <scope>NUCLEOTIDE SEQUENCE [LARGE SCALE GENOMIC DNA]</scope>
    <source>
        <strain evidence="6">JCM 16546</strain>
    </source>
</reference>
<protein>
    <recommendedName>
        <fullName evidence="1">D-inositol 3-phosphate glycosyltransferase</fullName>
    </recommendedName>
</protein>
<dbReference type="Pfam" id="PF13439">
    <property type="entry name" value="Glyco_transf_4"/>
    <property type="match status" value="1"/>
</dbReference>
<dbReference type="InterPro" id="IPR050194">
    <property type="entry name" value="Glycosyltransferase_grp1"/>
</dbReference>
<sequence length="384" mass="39866">MRIAYLCADPGIPVLGDKGASIHVRQIVRAFVRRGDEVTIYCTRRDGAPGDEASAPARATEHGLDGVRIVEVPVPRVPAAERERAVATAAAELARLAAEDGCDLVYERYALFSDASARLSEASGVPSIVEVNAPLIDEQRTYRTLVDEATARRATARVLARATVVAAVSAPVAAWAEEHGAARAVVAPNGVDTAAFSSATHASAGPLRACFVGSLKPWHGVDVAIDAMAGLGGVELTVVGEGPERPALEARARRRGADVRFTGAVPSGDVPRILAGMHAGLAPYPPHAGEYFSPLKVYEYLAAGVAVVASRAGQVPSIVTDGATGLLVAPGDAAELRAALARLRDDRALASRLGASGRATALGRHDWSVVLDGILSRLPEAVRA</sequence>
<dbReference type="PANTHER" id="PTHR45947:SF3">
    <property type="entry name" value="SULFOQUINOVOSYL TRANSFERASE SQD2"/>
    <property type="match status" value="1"/>
</dbReference>
<evidence type="ECO:0000256" key="1">
    <source>
        <dbReference type="ARBA" id="ARBA00021292"/>
    </source>
</evidence>
<dbReference type="Pfam" id="PF13692">
    <property type="entry name" value="Glyco_trans_1_4"/>
    <property type="match status" value="1"/>
</dbReference>
<evidence type="ECO:0000313" key="5">
    <source>
        <dbReference type="EMBL" id="GAA3653579.1"/>
    </source>
</evidence>
<comment type="caution">
    <text evidence="5">The sequence shown here is derived from an EMBL/GenBank/DDBJ whole genome shotgun (WGS) entry which is preliminary data.</text>
</comment>
<dbReference type="SUPFAM" id="SSF53756">
    <property type="entry name" value="UDP-Glycosyltransferase/glycogen phosphorylase"/>
    <property type="match status" value="1"/>
</dbReference>
<dbReference type="Gene3D" id="3.40.50.2000">
    <property type="entry name" value="Glycogen Phosphorylase B"/>
    <property type="match status" value="2"/>
</dbReference>
<accession>A0ABP7B9D4</accession>
<organism evidence="5 6">
    <name type="scientific">Microbacterium marinilacus</name>
    <dbReference type="NCBI Taxonomy" id="415209"/>
    <lineage>
        <taxon>Bacteria</taxon>
        <taxon>Bacillati</taxon>
        <taxon>Actinomycetota</taxon>
        <taxon>Actinomycetes</taxon>
        <taxon>Micrococcales</taxon>
        <taxon>Microbacteriaceae</taxon>
        <taxon>Microbacterium</taxon>
    </lineage>
</organism>
<feature type="domain" description="Glycosyltransferase subfamily 4-like N-terminal" evidence="4">
    <location>
        <begin position="19"/>
        <end position="194"/>
    </location>
</feature>
<evidence type="ECO:0000259" key="4">
    <source>
        <dbReference type="Pfam" id="PF13439"/>
    </source>
</evidence>
<dbReference type="Proteomes" id="UP001410795">
    <property type="component" value="Unassembled WGS sequence"/>
</dbReference>
<evidence type="ECO:0000313" key="6">
    <source>
        <dbReference type="Proteomes" id="UP001410795"/>
    </source>
</evidence>
<dbReference type="RefSeq" id="WP_221855232.1">
    <property type="nucleotide sequence ID" value="NZ_BAAAYV010000005.1"/>
</dbReference>
<evidence type="ECO:0000256" key="2">
    <source>
        <dbReference type="ARBA" id="ARBA00022676"/>
    </source>
</evidence>
<proteinExistence type="predicted"/>
<keyword evidence="2" id="KW-0328">Glycosyltransferase</keyword>
<gene>
    <name evidence="5" type="ORF">GCM10022202_11820</name>
</gene>
<dbReference type="EMBL" id="BAAAYV010000005">
    <property type="protein sequence ID" value="GAA3653579.1"/>
    <property type="molecule type" value="Genomic_DNA"/>
</dbReference>
<keyword evidence="3" id="KW-0808">Transferase</keyword>
<dbReference type="InterPro" id="IPR028098">
    <property type="entry name" value="Glyco_trans_4-like_N"/>
</dbReference>
<dbReference type="CDD" id="cd03801">
    <property type="entry name" value="GT4_PimA-like"/>
    <property type="match status" value="1"/>
</dbReference>
<keyword evidence="6" id="KW-1185">Reference proteome</keyword>